<dbReference type="InParanoid" id="A0A3Q1F0V2"/>
<organism evidence="1 2">
    <name type="scientific">Acanthochromis polyacanthus</name>
    <name type="common">spiny chromis</name>
    <dbReference type="NCBI Taxonomy" id="80966"/>
    <lineage>
        <taxon>Eukaryota</taxon>
        <taxon>Metazoa</taxon>
        <taxon>Chordata</taxon>
        <taxon>Craniata</taxon>
        <taxon>Vertebrata</taxon>
        <taxon>Euteleostomi</taxon>
        <taxon>Actinopterygii</taxon>
        <taxon>Neopterygii</taxon>
        <taxon>Teleostei</taxon>
        <taxon>Neoteleostei</taxon>
        <taxon>Acanthomorphata</taxon>
        <taxon>Ovalentaria</taxon>
        <taxon>Pomacentridae</taxon>
        <taxon>Acanthochromis</taxon>
    </lineage>
</organism>
<keyword evidence="2" id="KW-1185">Reference proteome</keyword>
<reference evidence="1" key="2">
    <citation type="submission" date="2025-09" db="UniProtKB">
        <authorList>
            <consortium name="Ensembl"/>
        </authorList>
    </citation>
    <scope>IDENTIFICATION</scope>
</reference>
<dbReference type="Proteomes" id="UP000257200">
    <property type="component" value="Unplaced"/>
</dbReference>
<accession>A0A3Q1F0V2</accession>
<dbReference type="AlphaFoldDB" id="A0A3Q1F0V2"/>
<evidence type="ECO:0000313" key="1">
    <source>
        <dbReference type="Ensembl" id="ENSAPOP00000009702.1"/>
    </source>
</evidence>
<sequence>MDKQIIQRLSLLNGSLKERDDHAEVWINVTGRFQVTELSCCMYAHLMHGGIEQKVRMKTRHFCGNSCDRIITFFWRVYIVQF</sequence>
<dbReference type="Ensembl" id="ENSAPOT00000001098.1">
    <property type="protein sequence ID" value="ENSAPOP00000009702.1"/>
    <property type="gene ID" value="ENSAPOG00000012041.1"/>
</dbReference>
<reference evidence="1" key="1">
    <citation type="submission" date="2025-08" db="UniProtKB">
        <authorList>
            <consortium name="Ensembl"/>
        </authorList>
    </citation>
    <scope>IDENTIFICATION</scope>
</reference>
<protein>
    <submittedName>
        <fullName evidence="1">Uncharacterized protein</fullName>
    </submittedName>
</protein>
<proteinExistence type="predicted"/>
<name>A0A3Q1F0V2_9TELE</name>
<evidence type="ECO:0000313" key="2">
    <source>
        <dbReference type="Proteomes" id="UP000257200"/>
    </source>
</evidence>